<dbReference type="Proteomes" id="UP001152599">
    <property type="component" value="Unassembled WGS sequence"/>
</dbReference>
<organism evidence="1 2">
    <name type="scientific">Profundicola chukchiensis</name>
    <dbReference type="NCBI Taxonomy" id="2961959"/>
    <lineage>
        <taxon>Bacteria</taxon>
        <taxon>Pseudomonadati</taxon>
        <taxon>Bacteroidota</taxon>
        <taxon>Flavobacteriia</taxon>
        <taxon>Flavobacteriales</taxon>
        <taxon>Weeksellaceae</taxon>
        <taxon>Profundicola</taxon>
    </lineage>
</organism>
<evidence type="ECO:0000313" key="2">
    <source>
        <dbReference type="Proteomes" id="UP001152599"/>
    </source>
</evidence>
<reference evidence="1" key="1">
    <citation type="submission" date="2022-07" db="EMBL/GenBank/DDBJ databases">
        <title>Description and genome-wide analysis of Profundicola chukchiensis gen. nov., sp. nov., marine bacteria isolated from bottom sediments of the Chukchi Sea.</title>
        <authorList>
            <person name="Romanenko L."/>
            <person name="Otstavnykh N."/>
            <person name="Kurilenko V."/>
            <person name="Eremeev V."/>
            <person name="Velansky P."/>
            <person name="Mikhailov V."/>
            <person name="Isaeva M."/>
        </authorList>
    </citation>
    <scope>NUCLEOTIDE SEQUENCE</scope>
    <source>
        <strain evidence="1">KMM 9713</strain>
    </source>
</reference>
<comment type="caution">
    <text evidence="1">The sequence shown here is derived from an EMBL/GenBank/DDBJ whole genome shotgun (WGS) entry which is preliminary data.</text>
</comment>
<keyword evidence="2" id="KW-1185">Reference proteome</keyword>
<proteinExistence type="predicted"/>
<dbReference type="RefSeq" id="WP_304420905.1">
    <property type="nucleotide sequence ID" value="NZ_JANCMU010000005.1"/>
</dbReference>
<accession>A0A9X4N0J6</accession>
<evidence type="ECO:0000313" key="1">
    <source>
        <dbReference type="EMBL" id="MDG4946517.1"/>
    </source>
</evidence>
<gene>
    <name evidence="1" type="ORF">NMK71_08835</name>
</gene>
<protein>
    <submittedName>
        <fullName evidence="1">Uncharacterized protein</fullName>
    </submittedName>
</protein>
<dbReference type="AlphaFoldDB" id="A0A9X4N0J6"/>
<sequence>MESLKEHDLNYSLDLIFDELILEFIIYHPESDPNEIINRIFEELHNSCDFYKNKLESVHSLESEDENIYEVRPAYNLTAEACSRFKKEEEFHYSASGDKFVNVVFTEKVWQDFFTDQTTTVNHVDWGDDCTFRLTFLRSDNPERNQLISPGDMFYYQIIDETKDAWIMITEIYGNKYLKAKLYKGPAR</sequence>
<dbReference type="EMBL" id="JANCMU010000005">
    <property type="protein sequence ID" value="MDG4946517.1"/>
    <property type="molecule type" value="Genomic_DNA"/>
</dbReference>
<name>A0A9X4N0J6_9FLAO</name>